<keyword evidence="6" id="KW-0598">Phosphotransferase system</keyword>
<dbReference type="SUPFAM" id="SSF52728">
    <property type="entry name" value="PTS IIb component"/>
    <property type="match status" value="1"/>
</dbReference>
<dbReference type="Gene3D" id="3.40.35.10">
    <property type="entry name" value="Phosphotransferase system, sorbose subfamily IIB component"/>
    <property type="match status" value="1"/>
</dbReference>
<dbReference type="EMBL" id="AFHQ01000063">
    <property type="protein sequence ID" value="EGK56695.1"/>
    <property type="molecule type" value="Genomic_DNA"/>
</dbReference>
<dbReference type="GO" id="GO:0016301">
    <property type="term" value="F:kinase activity"/>
    <property type="evidence" value="ECO:0007669"/>
    <property type="project" value="UniProtKB-KW"/>
</dbReference>
<organism evidence="9 10">
    <name type="scientific">Centipeda periodontii DSM 2778</name>
    <dbReference type="NCBI Taxonomy" id="888060"/>
    <lineage>
        <taxon>Bacteria</taxon>
        <taxon>Bacillati</taxon>
        <taxon>Bacillota</taxon>
        <taxon>Negativicutes</taxon>
        <taxon>Selenomonadales</taxon>
        <taxon>Selenomonadaceae</taxon>
        <taxon>Centipeda</taxon>
    </lineage>
</organism>
<dbReference type="GO" id="GO:0009401">
    <property type="term" value="P:phosphoenolpyruvate-dependent sugar phosphotransferase system"/>
    <property type="evidence" value="ECO:0007669"/>
    <property type="project" value="UniProtKB-KW"/>
</dbReference>
<dbReference type="Proteomes" id="UP000004067">
    <property type="component" value="Unassembled WGS sequence"/>
</dbReference>
<keyword evidence="3" id="KW-0963">Cytoplasm</keyword>
<evidence type="ECO:0000259" key="8">
    <source>
        <dbReference type="PROSITE" id="PS51101"/>
    </source>
</evidence>
<dbReference type="GO" id="GO:0005737">
    <property type="term" value="C:cytoplasm"/>
    <property type="evidence" value="ECO:0007669"/>
    <property type="project" value="UniProtKB-SubCell"/>
</dbReference>
<evidence type="ECO:0000313" key="9">
    <source>
        <dbReference type="EMBL" id="EGK56695.1"/>
    </source>
</evidence>
<dbReference type="GO" id="GO:0008982">
    <property type="term" value="F:protein-N(PI)-phosphohistidine-sugar phosphotransferase activity"/>
    <property type="evidence" value="ECO:0007669"/>
    <property type="project" value="InterPro"/>
</dbReference>
<sequence>MRNIVLARVDDRLIHGEVVSVWSPSLSINRIVIVDDEVAVDAFNKRVLKALAPEGIKVLVYDVATASEKLKGDPKPGEKMMVLTKTPISYLRLVENGVGIKEVNLGGMGVRDARKPFIKNVACDEAEIEAIRKLESLGVRVYYQLVPEQQVIEAKNYI</sequence>
<evidence type="ECO:0000256" key="1">
    <source>
        <dbReference type="ARBA" id="ARBA00004496"/>
    </source>
</evidence>
<dbReference type="EC" id="2.7.1.69" evidence="9"/>
<comment type="subcellular location">
    <subcellularLocation>
        <location evidence="1">Cytoplasm</location>
    </subcellularLocation>
</comment>
<proteinExistence type="predicted"/>
<dbReference type="AlphaFoldDB" id="F5RQS4"/>
<reference evidence="9 10" key="1">
    <citation type="submission" date="2011-04" db="EMBL/GenBank/DDBJ databases">
        <authorList>
            <person name="Muzny D."/>
            <person name="Qin X."/>
            <person name="Deng J."/>
            <person name="Jiang H."/>
            <person name="Liu Y."/>
            <person name="Qu J."/>
            <person name="Song X.-Z."/>
            <person name="Zhang L."/>
            <person name="Thornton R."/>
            <person name="Coyle M."/>
            <person name="Francisco L."/>
            <person name="Jackson L."/>
            <person name="Javaid M."/>
            <person name="Korchina V."/>
            <person name="Kovar C."/>
            <person name="Mata R."/>
            <person name="Mathew T."/>
            <person name="Ngo R."/>
            <person name="Nguyen L."/>
            <person name="Nguyen N."/>
            <person name="Okwuonu G."/>
            <person name="Ongeri F."/>
            <person name="Pham C."/>
            <person name="Simmons D."/>
            <person name="Wilczek-Boney K."/>
            <person name="Hale W."/>
            <person name="Jakkamsetti A."/>
            <person name="Pham P."/>
            <person name="Ruth R."/>
            <person name="San Lucas F."/>
            <person name="Warren J."/>
            <person name="Zhang J."/>
            <person name="Zhao Z."/>
            <person name="Zhou C."/>
            <person name="Zhu D."/>
            <person name="Lee S."/>
            <person name="Bess C."/>
            <person name="Blankenburg K."/>
            <person name="Forbes L."/>
            <person name="Fu Q."/>
            <person name="Gubbala S."/>
            <person name="Hirani K."/>
            <person name="Jayaseelan J.C."/>
            <person name="Lara F."/>
            <person name="Munidasa M."/>
            <person name="Palculict T."/>
            <person name="Patil S."/>
            <person name="Pu L.-L."/>
            <person name="Saada N."/>
            <person name="Tang L."/>
            <person name="Weissenberger G."/>
            <person name="Zhu Y."/>
            <person name="Hemphill L."/>
            <person name="Shang Y."/>
            <person name="Youmans B."/>
            <person name="Ayvaz T."/>
            <person name="Ross M."/>
            <person name="Santibanez J."/>
            <person name="Aqrawi P."/>
            <person name="Gross S."/>
            <person name="Joshi V."/>
            <person name="Fowler G."/>
            <person name="Nazareth L."/>
            <person name="Reid J."/>
            <person name="Worley K."/>
            <person name="Petrosino J."/>
            <person name="Highlander S."/>
            <person name="Gibbs R."/>
        </authorList>
    </citation>
    <scope>NUCLEOTIDE SEQUENCE [LARGE SCALE GENOMIC DNA]</scope>
    <source>
        <strain evidence="9 10">DSM 2778</strain>
    </source>
</reference>
<name>F5RQS4_9FIRM</name>
<feature type="domain" description="PTS EIIB type-4" evidence="8">
    <location>
        <begin position="1"/>
        <end position="158"/>
    </location>
</feature>
<protein>
    <submittedName>
        <fullName evidence="9">PTS family mannose porter, IIAB component</fullName>
        <ecNumber evidence="9">2.7.1.69</ecNumber>
    </submittedName>
</protein>
<dbReference type="Pfam" id="PF03830">
    <property type="entry name" value="PTSIIB_sorb"/>
    <property type="match status" value="1"/>
</dbReference>
<dbReference type="InterPro" id="IPR036667">
    <property type="entry name" value="PTS_IIB_sorbose-sp_sf"/>
</dbReference>
<evidence type="ECO:0000256" key="6">
    <source>
        <dbReference type="ARBA" id="ARBA00022683"/>
    </source>
</evidence>
<evidence type="ECO:0000313" key="10">
    <source>
        <dbReference type="Proteomes" id="UP000004067"/>
    </source>
</evidence>
<keyword evidence="4" id="KW-0762">Sugar transport</keyword>
<keyword evidence="7" id="KW-0418">Kinase</keyword>
<evidence type="ECO:0000256" key="3">
    <source>
        <dbReference type="ARBA" id="ARBA00022490"/>
    </source>
</evidence>
<gene>
    <name evidence="9" type="primary">manX2</name>
    <name evidence="9" type="ORF">HMPREF9081_2596</name>
</gene>
<dbReference type="HOGENOM" id="CLU_116175_1_0_9"/>
<dbReference type="RefSeq" id="WP_006307772.1">
    <property type="nucleotide sequence ID" value="NZ_GL892076.1"/>
</dbReference>
<dbReference type="OrthoDB" id="9788818at2"/>
<evidence type="ECO:0000256" key="7">
    <source>
        <dbReference type="ARBA" id="ARBA00022777"/>
    </source>
</evidence>
<dbReference type="InterPro" id="IPR004720">
    <property type="entry name" value="PTS_IIB_sorbose-sp"/>
</dbReference>
<dbReference type="STRING" id="888060.HMPREF9081_2596"/>
<evidence type="ECO:0000256" key="4">
    <source>
        <dbReference type="ARBA" id="ARBA00022597"/>
    </source>
</evidence>
<accession>F5RQS4</accession>
<evidence type="ECO:0000256" key="5">
    <source>
        <dbReference type="ARBA" id="ARBA00022679"/>
    </source>
</evidence>
<dbReference type="eggNOG" id="COG3444">
    <property type="taxonomic scope" value="Bacteria"/>
</dbReference>
<evidence type="ECO:0000256" key="2">
    <source>
        <dbReference type="ARBA" id="ARBA00022448"/>
    </source>
</evidence>
<dbReference type="PROSITE" id="PS51101">
    <property type="entry name" value="PTS_EIIB_TYPE_4"/>
    <property type="match status" value="1"/>
</dbReference>
<keyword evidence="2" id="KW-0813">Transport</keyword>
<keyword evidence="5 9" id="KW-0808">Transferase</keyword>
<comment type="caution">
    <text evidence="9">The sequence shown here is derived from an EMBL/GenBank/DDBJ whole genome shotgun (WGS) entry which is preliminary data.</text>
</comment>
<keyword evidence="10" id="KW-1185">Reference proteome</keyword>